<dbReference type="RefSeq" id="WP_015285339.1">
    <property type="nucleotide sequence ID" value="NC_019943.1"/>
</dbReference>
<dbReference type="STRING" id="593750.Metfor_1336"/>
<protein>
    <recommendedName>
        <fullName evidence="1">UPF0215 protein Metfor_1336</fullName>
    </recommendedName>
</protein>
<dbReference type="InParanoid" id="L0HF09"/>
<organism evidence="2 3">
    <name type="scientific">Methanoregula formicica (strain DSM 22288 / NBRC 105244 / SMSP)</name>
    <dbReference type="NCBI Taxonomy" id="593750"/>
    <lineage>
        <taxon>Archaea</taxon>
        <taxon>Methanobacteriati</taxon>
        <taxon>Methanobacteriota</taxon>
        <taxon>Stenosarchaea group</taxon>
        <taxon>Methanomicrobia</taxon>
        <taxon>Methanomicrobiales</taxon>
        <taxon>Methanoregulaceae</taxon>
        <taxon>Methanoregula</taxon>
    </lineage>
</organism>
<reference evidence="3" key="1">
    <citation type="submission" date="2011-12" db="EMBL/GenBank/DDBJ databases">
        <title>Complete sequence of Methanoregula formicicum SMSP.</title>
        <authorList>
            <person name="Lucas S."/>
            <person name="Han J."/>
            <person name="Lapidus A."/>
            <person name="Cheng J.-F."/>
            <person name="Goodwin L."/>
            <person name="Pitluck S."/>
            <person name="Peters L."/>
            <person name="Ovchinnikova G."/>
            <person name="Teshima H."/>
            <person name="Detter J.C."/>
            <person name="Han C."/>
            <person name="Tapia R."/>
            <person name="Land M."/>
            <person name="Hauser L."/>
            <person name="Kyrpides N."/>
            <person name="Ivanova N."/>
            <person name="Pagani I."/>
            <person name="Imachi H."/>
            <person name="Tamaki H."/>
            <person name="Sekiguchi Y."/>
            <person name="Kamagata Y."/>
            <person name="Cadillo-Quiroz H."/>
            <person name="Zinder S."/>
            <person name="Liu W.-T."/>
            <person name="Woyke T."/>
        </authorList>
    </citation>
    <scope>NUCLEOTIDE SEQUENCE [LARGE SCALE GENOMIC DNA]</scope>
    <source>
        <strain evidence="3">DSM 22288 / NBRC 105244 / SMSP</strain>
    </source>
</reference>
<gene>
    <name evidence="2" type="ordered locus">Metfor_1336</name>
</gene>
<dbReference type="HOGENOM" id="CLU_095956_0_0_2"/>
<keyword evidence="3" id="KW-1185">Reference proteome</keyword>
<dbReference type="InterPro" id="IPR002802">
    <property type="entry name" value="Endo_dU"/>
</dbReference>
<dbReference type="Gene3D" id="3.30.2170.10">
    <property type="entry name" value="archaeoglobus fulgidus dsm 4304 superfamily"/>
    <property type="match status" value="1"/>
</dbReference>
<comment type="similarity">
    <text evidence="1">Belongs to the UPF0215 family.</text>
</comment>
<proteinExistence type="inferred from homology"/>
<accession>L0HF09</accession>
<dbReference type="PIRSF" id="PIRSF006380">
    <property type="entry name" value="UCP006380"/>
    <property type="match status" value="1"/>
</dbReference>
<dbReference type="KEGG" id="mfo:Metfor_1336"/>
<dbReference type="Proteomes" id="UP000010824">
    <property type="component" value="Chromosome"/>
</dbReference>
<dbReference type="AlphaFoldDB" id="L0HF09"/>
<dbReference type="EMBL" id="CP003167">
    <property type="protein sequence ID" value="AGB02376.1"/>
    <property type="molecule type" value="Genomic_DNA"/>
</dbReference>
<name>L0HF09_METFS</name>
<dbReference type="OrthoDB" id="15207at2157"/>
<evidence type="ECO:0000313" key="2">
    <source>
        <dbReference type="EMBL" id="AGB02376.1"/>
    </source>
</evidence>
<evidence type="ECO:0000313" key="3">
    <source>
        <dbReference type="Proteomes" id="UP000010824"/>
    </source>
</evidence>
<dbReference type="Pfam" id="PF01949">
    <property type="entry name" value="Endo_dU"/>
    <property type="match status" value="1"/>
</dbReference>
<dbReference type="HAMAP" id="MF_00582">
    <property type="entry name" value="UPF0215"/>
    <property type="match status" value="1"/>
</dbReference>
<sequence length="186" mass="20437">MHLPKKGLRALGIAESYTGRTCSTLAGVVMRKDLRIDGFCFGNATVGGMDATETIIGMVNDLRRKDLNVILLSGCVIAWFNVIDPGRIAEVSGVPVICVTYEESEGLAEDIRHHFPHDEIRLLAYQNLGARIPVRLHTGQTIYLRSWGITPDNAGRLCNDYTHEGGIPEPLRVARLCARSCSFCVP</sequence>
<reference evidence="2 3" key="2">
    <citation type="journal article" date="2014" name="Genome Announc.">
        <title>Complete Genome Sequence of Methanoregula formicica SMSPT, a Mesophilic Hydrogenotrophic Methanogen Isolated from a Methanogenic Upflow Anaerobic Sludge Blanket Reactor.</title>
        <authorList>
            <person name="Yamamoto K."/>
            <person name="Tamaki H."/>
            <person name="Cadillo-Quiroz H."/>
            <person name="Imachi H."/>
            <person name="Kyrpides N."/>
            <person name="Woyke T."/>
            <person name="Goodwin L."/>
            <person name="Zinder S.H."/>
            <person name="Kamagata Y."/>
            <person name="Liu W.T."/>
        </authorList>
    </citation>
    <scope>NUCLEOTIDE SEQUENCE [LARGE SCALE GENOMIC DNA]</scope>
    <source>
        <strain evidence="3">DSM 22288 / NBRC 105244 / SMSP</strain>
    </source>
</reference>
<dbReference type="PANTHER" id="PTHR39518">
    <property type="entry name" value="UPF0215 PROTEIN MJ1150"/>
    <property type="match status" value="1"/>
</dbReference>
<dbReference type="eggNOG" id="arCOG00928">
    <property type="taxonomic scope" value="Archaea"/>
</dbReference>
<dbReference type="PANTHER" id="PTHR39518:SF2">
    <property type="entry name" value="UPF0215 PROTEIN MJ1150"/>
    <property type="match status" value="1"/>
</dbReference>
<evidence type="ECO:0000256" key="1">
    <source>
        <dbReference type="HAMAP-Rule" id="MF_00582"/>
    </source>
</evidence>
<dbReference type="GeneID" id="14307725"/>